<gene>
    <name evidence="1" type="ORF">BGZ65_011626</name>
</gene>
<evidence type="ECO:0000313" key="2">
    <source>
        <dbReference type="Proteomes" id="UP000749646"/>
    </source>
</evidence>
<protein>
    <submittedName>
        <fullName evidence="1">Uncharacterized protein</fullName>
    </submittedName>
</protein>
<dbReference type="EMBL" id="JAAAHW010008244">
    <property type="protein sequence ID" value="KAF9944768.1"/>
    <property type="molecule type" value="Genomic_DNA"/>
</dbReference>
<name>A0A9P6IQW9_9FUNG</name>
<evidence type="ECO:0000313" key="1">
    <source>
        <dbReference type="EMBL" id="KAF9944768.1"/>
    </source>
</evidence>
<keyword evidence="2" id="KW-1185">Reference proteome</keyword>
<accession>A0A9P6IQW9</accession>
<comment type="caution">
    <text evidence="1">The sequence shown here is derived from an EMBL/GenBank/DDBJ whole genome shotgun (WGS) entry which is preliminary data.</text>
</comment>
<feature type="non-terminal residue" evidence="1">
    <location>
        <position position="90"/>
    </location>
</feature>
<sequence>MAVPHHPYMRLHKAVRIIALCQASSITDGRGDSFHVTDHGGYIIKYPRNLEHLCKNGIKQVITVVKNIVSLAVTAATIAGGDPGHSGDVA</sequence>
<dbReference type="AlphaFoldDB" id="A0A9P6IQW9"/>
<proteinExistence type="predicted"/>
<organism evidence="1 2">
    <name type="scientific">Modicella reniformis</name>
    <dbReference type="NCBI Taxonomy" id="1440133"/>
    <lineage>
        <taxon>Eukaryota</taxon>
        <taxon>Fungi</taxon>
        <taxon>Fungi incertae sedis</taxon>
        <taxon>Mucoromycota</taxon>
        <taxon>Mortierellomycotina</taxon>
        <taxon>Mortierellomycetes</taxon>
        <taxon>Mortierellales</taxon>
        <taxon>Mortierellaceae</taxon>
        <taxon>Modicella</taxon>
    </lineage>
</organism>
<reference evidence="1" key="1">
    <citation type="journal article" date="2020" name="Fungal Divers.">
        <title>Resolving the Mortierellaceae phylogeny through synthesis of multi-gene phylogenetics and phylogenomics.</title>
        <authorList>
            <person name="Vandepol N."/>
            <person name="Liber J."/>
            <person name="Desiro A."/>
            <person name="Na H."/>
            <person name="Kennedy M."/>
            <person name="Barry K."/>
            <person name="Grigoriev I.V."/>
            <person name="Miller A.N."/>
            <person name="O'Donnell K."/>
            <person name="Stajich J.E."/>
            <person name="Bonito G."/>
        </authorList>
    </citation>
    <scope>NUCLEOTIDE SEQUENCE</scope>
    <source>
        <strain evidence="1">MES-2147</strain>
    </source>
</reference>
<dbReference type="Proteomes" id="UP000749646">
    <property type="component" value="Unassembled WGS sequence"/>
</dbReference>